<evidence type="ECO:0000313" key="1">
    <source>
        <dbReference type="EMBL" id="AUS03447.1"/>
    </source>
</evidence>
<dbReference type="Proteomes" id="UP000240865">
    <property type="component" value="Segment"/>
</dbReference>
<keyword evidence="2" id="KW-1185">Reference proteome</keyword>
<organism evidence="1 2">
    <name type="scientific">Paenibacillus phage Dragolir</name>
    <dbReference type="NCBI Taxonomy" id="2070190"/>
    <lineage>
        <taxon>Viruses</taxon>
        <taxon>Duplodnaviria</taxon>
        <taxon>Heunggongvirae</taxon>
        <taxon>Uroviricota</taxon>
        <taxon>Caudoviricetes</taxon>
        <taxon>Gochnauervirinae</taxon>
        <taxon>Dragolirvirus</taxon>
        <taxon>Dragolirvirus dragolir</taxon>
    </lineage>
</organism>
<dbReference type="EMBL" id="MG727697">
    <property type="protein sequence ID" value="AUS03447.1"/>
    <property type="molecule type" value="Genomic_DNA"/>
</dbReference>
<gene>
    <name evidence="1" type="ORF">DRAGOLIR_47</name>
</gene>
<sequence>MRYGIKLNGSLEETYDTPEEAYHAAELRCGDTGLFYEVVAVTSLMETVSKLQSKLEDSLKRELELMNALMEVKGTLRWGDAENAVSKATYHIDKTLEEFLKEEALINESNRNCKEIG</sequence>
<name>A0A2I7SC19_9CAUD</name>
<evidence type="ECO:0000313" key="2">
    <source>
        <dbReference type="Proteomes" id="UP000240865"/>
    </source>
</evidence>
<reference evidence="1 2" key="1">
    <citation type="submission" date="2017-12" db="EMBL/GenBank/DDBJ databases">
        <authorList>
            <person name="Hurst M.R.H."/>
        </authorList>
    </citation>
    <scope>NUCLEOTIDE SEQUENCE [LARGE SCALE GENOMIC DNA]</scope>
</reference>
<protein>
    <submittedName>
        <fullName evidence="1">Uncharacterized protein</fullName>
    </submittedName>
</protein>
<proteinExistence type="predicted"/>
<accession>A0A2I7SC19</accession>